<evidence type="ECO:0000313" key="2">
    <source>
        <dbReference type="EMBL" id="KOS07574.1"/>
    </source>
</evidence>
<organism evidence="2 3">
    <name type="scientific">Flavobacterium akiainvivens</name>
    <dbReference type="NCBI Taxonomy" id="1202724"/>
    <lineage>
        <taxon>Bacteria</taxon>
        <taxon>Pseudomonadati</taxon>
        <taxon>Bacteroidota</taxon>
        <taxon>Flavobacteriia</taxon>
        <taxon>Flavobacteriales</taxon>
        <taxon>Flavobacteriaceae</taxon>
        <taxon>Flavobacterium</taxon>
    </lineage>
</organism>
<evidence type="ECO:0008006" key="4">
    <source>
        <dbReference type="Google" id="ProtNLM"/>
    </source>
</evidence>
<keyword evidence="1" id="KW-0812">Transmembrane</keyword>
<keyword evidence="1" id="KW-0472">Membrane</keyword>
<dbReference type="OrthoDB" id="1332603at2"/>
<accession>A0A0M8MF33</accession>
<keyword evidence="1" id="KW-1133">Transmembrane helix</keyword>
<proteinExistence type="predicted"/>
<gene>
    <name evidence="2" type="ORF">AM493_17145</name>
</gene>
<dbReference type="AlphaFoldDB" id="A0A0M8MF33"/>
<dbReference type="RefSeq" id="WP_054409283.1">
    <property type="nucleotide sequence ID" value="NZ_FOYA01000002.1"/>
</dbReference>
<sequence>MNSFFNFQFGEFSQTTPNWFDWFSLLSSLIISAASIFLAFYLAERIYKKEKTDKNTEDLDIQNSEVHLFKNSLIELDRAIEKQIVDLQSYIDNKDFKLIFNSAIQVDFLQFVNVKYLYKNAGFNNVEAIEKINNLMISLYTLYDFRESLRDEVRTYLKKYNYHESKFYLYRQLLYTKYFSICNVRAESIIIDQGVKKWKFADDDKFMQRYTELILNTSNDTSIIDNNGLKDRAKLNAKFVVPLISIAFEYVPEDLNAIEINDIGNQVNNAHIDMESITEKHFNVMESYLSNLQSISSKIKLYLV</sequence>
<keyword evidence="3" id="KW-1185">Reference proteome</keyword>
<dbReference type="Proteomes" id="UP000037755">
    <property type="component" value="Unassembled WGS sequence"/>
</dbReference>
<reference evidence="2 3" key="1">
    <citation type="submission" date="2015-08" db="EMBL/GenBank/DDBJ databases">
        <title>Whole genome sequence of Flavobacterium akiainvivens IK-1T, from decaying Wikstroemia oahuensis, an endemic Hawaiian shrub.</title>
        <authorList>
            <person name="Wan X."/>
            <person name="Hou S."/>
            <person name="Saito J."/>
            <person name="Donachie S."/>
        </authorList>
    </citation>
    <scope>NUCLEOTIDE SEQUENCE [LARGE SCALE GENOMIC DNA]</scope>
    <source>
        <strain evidence="2 3">IK-1</strain>
    </source>
</reference>
<dbReference type="PATRIC" id="fig|1202724.3.peg.3562"/>
<name>A0A0M8MF33_9FLAO</name>
<protein>
    <recommendedName>
        <fullName evidence="4">Phage abortive infection protein</fullName>
    </recommendedName>
</protein>
<evidence type="ECO:0000313" key="3">
    <source>
        <dbReference type="Proteomes" id="UP000037755"/>
    </source>
</evidence>
<comment type="caution">
    <text evidence="2">The sequence shown here is derived from an EMBL/GenBank/DDBJ whole genome shotgun (WGS) entry which is preliminary data.</text>
</comment>
<evidence type="ECO:0000256" key="1">
    <source>
        <dbReference type="SAM" id="Phobius"/>
    </source>
</evidence>
<dbReference type="EMBL" id="LIYD01000005">
    <property type="protein sequence ID" value="KOS07574.1"/>
    <property type="molecule type" value="Genomic_DNA"/>
</dbReference>
<feature type="transmembrane region" description="Helical" evidence="1">
    <location>
        <begin position="20"/>
        <end position="43"/>
    </location>
</feature>